<comment type="subcellular location">
    <subcellularLocation>
        <location evidence="1">Membrane</location>
        <topology evidence="1">Multi-pass membrane protein</topology>
    </subcellularLocation>
</comment>
<accession>F5R7I7</accession>
<feature type="transmembrane region" description="Helical" evidence="5">
    <location>
        <begin position="405"/>
        <end position="435"/>
    </location>
</feature>
<proteinExistence type="predicted"/>
<sequence>MLTGSTSRLARWLPLLAWAPRYDRNALSADLLAAAIVTLMLIPQSLAYAQLAGLPPQVGLYASIAPLCAYALFGSSHALSVGPVAIVSLMTAAAVGSLGLVDPALRLQAALTLAFLSGLMLVLMGALRLGFLASFLSHPVVSGFVTASSLLIALSQVKHLLGIAGGGDTLPALLGSLAAHITDIHGPTAALGLGVTVLLLLARRRLRPLLMRAGLSPRTADIWTRAAPVLAVLASTLLSWAAGLEAAGVRTVGLIPAGLPPLTLPSADPDLLARLALPALLISVIGFVESVSVAQTFAAKRRLRIEPDRELVGLGAANVAAAVTGGYPVTGGFARSVVNFEAGAATPAAGAYTAAGIALATLTLTPLLRHLPQATLAATIVVAVSSLIDTTTLRRTWRSSPADCAALVTTLAVTLFAGVESGVGAGVALSLLTLLWHASRPHMAVVGRVPGTEHYRNVERHAVDTDPSLIGLRVDEGLNFMNARQVEDRILALVAAQPAVRHVVLLCSAVNDIDASALEMLESVAHRLADMGVLLHLSEVKGPVMDRLERTDLLAHLGGRVFLSHHAAVTALTAASDPPRP</sequence>
<keyword evidence="8" id="KW-1185">Reference proteome</keyword>
<keyword evidence="4 5" id="KW-0472">Membrane</keyword>
<dbReference type="STRING" id="1000565.METUNv1_00093"/>
<dbReference type="Pfam" id="PF01740">
    <property type="entry name" value="STAS"/>
    <property type="match status" value="1"/>
</dbReference>
<protein>
    <submittedName>
        <fullName evidence="7">Sulfate transporter, permease protein</fullName>
    </submittedName>
</protein>
<dbReference type="EMBL" id="AFHG01000028">
    <property type="protein sequence ID" value="EGK73466.1"/>
    <property type="molecule type" value="Genomic_DNA"/>
</dbReference>
<dbReference type="InterPro" id="IPR002645">
    <property type="entry name" value="STAS_dom"/>
</dbReference>
<dbReference type="CDD" id="cd07042">
    <property type="entry name" value="STAS_SulP_like_sulfate_transporter"/>
    <property type="match status" value="1"/>
</dbReference>
<feature type="transmembrane region" description="Helical" evidence="5">
    <location>
        <begin position="311"/>
        <end position="329"/>
    </location>
</feature>
<feature type="transmembrane region" description="Helical" evidence="5">
    <location>
        <begin position="275"/>
        <end position="299"/>
    </location>
</feature>
<dbReference type="Pfam" id="PF00916">
    <property type="entry name" value="Sulfate_transp"/>
    <property type="match status" value="1"/>
</dbReference>
<name>F5R7I7_METUF</name>
<dbReference type="OrthoDB" id="9769739at2"/>
<dbReference type="InterPro" id="IPR011547">
    <property type="entry name" value="SLC26A/SulP_dom"/>
</dbReference>
<dbReference type="PROSITE" id="PS50801">
    <property type="entry name" value="STAS"/>
    <property type="match status" value="1"/>
</dbReference>
<keyword evidence="3 5" id="KW-1133">Transmembrane helix</keyword>
<dbReference type="PANTHER" id="PTHR11814">
    <property type="entry name" value="SULFATE TRANSPORTER"/>
    <property type="match status" value="1"/>
</dbReference>
<dbReference type="InterPro" id="IPR001902">
    <property type="entry name" value="SLC26A/SulP_fam"/>
</dbReference>
<comment type="caution">
    <text evidence="7">The sequence shown here is derived from an EMBL/GenBank/DDBJ whole genome shotgun (WGS) entry which is preliminary data.</text>
</comment>
<feature type="domain" description="STAS" evidence="6">
    <location>
        <begin position="459"/>
        <end position="572"/>
    </location>
</feature>
<feature type="transmembrane region" description="Helical" evidence="5">
    <location>
        <begin position="222"/>
        <end position="242"/>
    </location>
</feature>
<feature type="transmembrane region" description="Helical" evidence="5">
    <location>
        <begin position="177"/>
        <end position="201"/>
    </location>
</feature>
<dbReference type="SUPFAM" id="SSF52091">
    <property type="entry name" value="SpoIIaa-like"/>
    <property type="match status" value="1"/>
</dbReference>
<feature type="transmembrane region" description="Helical" evidence="5">
    <location>
        <begin position="81"/>
        <end position="101"/>
    </location>
</feature>
<evidence type="ECO:0000256" key="1">
    <source>
        <dbReference type="ARBA" id="ARBA00004141"/>
    </source>
</evidence>
<dbReference type="Proteomes" id="UP000005019">
    <property type="component" value="Unassembled WGS sequence"/>
</dbReference>
<evidence type="ECO:0000256" key="5">
    <source>
        <dbReference type="SAM" id="Phobius"/>
    </source>
</evidence>
<dbReference type="eggNOG" id="COG0659">
    <property type="taxonomic scope" value="Bacteria"/>
</dbReference>
<evidence type="ECO:0000259" key="6">
    <source>
        <dbReference type="PROSITE" id="PS50801"/>
    </source>
</evidence>
<dbReference type="InterPro" id="IPR036513">
    <property type="entry name" value="STAS_dom_sf"/>
</dbReference>
<evidence type="ECO:0000256" key="2">
    <source>
        <dbReference type="ARBA" id="ARBA00022692"/>
    </source>
</evidence>
<evidence type="ECO:0000313" key="7">
    <source>
        <dbReference type="EMBL" id="EGK73466.1"/>
    </source>
</evidence>
<organism evidence="7 8">
    <name type="scientific">Methyloversatilis universalis (strain ATCC BAA-1314 / DSM 25237 / JCM 13912 / CCUG 52030 / FAM5)</name>
    <dbReference type="NCBI Taxonomy" id="1000565"/>
    <lineage>
        <taxon>Bacteria</taxon>
        <taxon>Pseudomonadati</taxon>
        <taxon>Pseudomonadota</taxon>
        <taxon>Betaproteobacteria</taxon>
        <taxon>Nitrosomonadales</taxon>
        <taxon>Sterolibacteriaceae</taxon>
        <taxon>Methyloversatilis</taxon>
    </lineage>
</organism>
<dbReference type="GO" id="GO:0055085">
    <property type="term" value="P:transmembrane transport"/>
    <property type="evidence" value="ECO:0007669"/>
    <property type="project" value="InterPro"/>
</dbReference>
<feature type="transmembrane region" description="Helical" evidence="5">
    <location>
        <begin position="107"/>
        <end position="127"/>
    </location>
</feature>
<dbReference type="NCBIfam" id="TIGR00815">
    <property type="entry name" value="sulP"/>
    <property type="match status" value="1"/>
</dbReference>
<gene>
    <name evidence="7" type="ORF">METUNv1_00093</name>
</gene>
<dbReference type="Gene3D" id="3.30.750.24">
    <property type="entry name" value="STAS domain"/>
    <property type="match status" value="1"/>
</dbReference>
<evidence type="ECO:0000256" key="4">
    <source>
        <dbReference type="ARBA" id="ARBA00023136"/>
    </source>
</evidence>
<feature type="transmembrane region" description="Helical" evidence="5">
    <location>
        <begin position="31"/>
        <end position="52"/>
    </location>
</feature>
<reference evidence="7 8" key="1">
    <citation type="journal article" date="2011" name="J. Bacteriol.">
        <title>Genome sequence of Methyloversatilis universalis FAM5T, a methylotrophic representative of the order Rhodocyclales.</title>
        <authorList>
            <person name="Kittichotirat W."/>
            <person name="Good N.M."/>
            <person name="Hall R."/>
            <person name="Bringel F."/>
            <person name="Lajus A."/>
            <person name="Medigue C."/>
            <person name="Smalley N.E."/>
            <person name="Beck D."/>
            <person name="Bumgarner R."/>
            <person name="Vuilleumier S."/>
            <person name="Kalyuzhnaya M.G."/>
        </authorList>
    </citation>
    <scope>NUCLEOTIDE SEQUENCE [LARGE SCALE GENOMIC DNA]</scope>
    <source>
        <strain evidence="8">ATCC BAA-1314 / JCM 13912 / FAM5</strain>
    </source>
</reference>
<feature type="transmembrane region" description="Helical" evidence="5">
    <location>
        <begin position="349"/>
        <end position="368"/>
    </location>
</feature>
<evidence type="ECO:0000256" key="3">
    <source>
        <dbReference type="ARBA" id="ARBA00022989"/>
    </source>
</evidence>
<keyword evidence="2 5" id="KW-0812">Transmembrane</keyword>
<dbReference type="RefSeq" id="WP_008057729.1">
    <property type="nucleotide sequence ID" value="NZ_AFHG01000028.1"/>
</dbReference>
<dbReference type="AlphaFoldDB" id="F5R7I7"/>
<evidence type="ECO:0000313" key="8">
    <source>
        <dbReference type="Proteomes" id="UP000005019"/>
    </source>
</evidence>
<dbReference type="GO" id="GO:0016020">
    <property type="term" value="C:membrane"/>
    <property type="evidence" value="ECO:0007669"/>
    <property type="project" value="UniProtKB-SubCell"/>
</dbReference>